<dbReference type="eggNOG" id="ENOG50318QU">
    <property type="taxonomic scope" value="Bacteria"/>
</dbReference>
<dbReference type="InParanoid" id="Q89J34"/>
<evidence type="ECO:0000313" key="1">
    <source>
        <dbReference type="EMBL" id="BAC50715.1"/>
    </source>
</evidence>
<sequence length="147" mass="16275">MPTIVTTSPRGGGPSATRFCSPYETTHDGPPMVTAKLRFLHSPDADPLEAFSPSGPFGILVMAIVGPADGPGQESFDFMLCTPDWFSSNMEDDLTIGRHHVFVKQYDYPRLQAFVEAYCAECSGTSWKEVAEKLSRLGKWEFEDYIS</sequence>
<dbReference type="OrthoDB" id="5521406at2"/>
<dbReference type="Pfam" id="PF15586">
    <property type="entry name" value="Imm8"/>
    <property type="match status" value="1"/>
</dbReference>
<dbReference type="KEGG" id="bja:blr5450"/>
<keyword evidence="2" id="KW-1185">Reference proteome</keyword>
<dbReference type="EMBL" id="BA000040">
    <property type="protein sequence ID" value="BAC50715.1"/>
    <property type="molecule type" value="Genomic_DNA"/>
</dbReference>
<name>Q89J34_BRADU</name>
<dbReference type="PATRIC" id="fig|224911.5.peg.5540"/>
<dbReference type="InterPro" id="IPR028964">
    <property type="entry name" value="Imm8"/>
</dbReference>
<dbReference type="HOGENOM" id="CLU_146020_0_0_5"/>
<dbReference type="EnsemblBacteria" id="BAC50715">
    <property type="protein sequence ID" value="BAC50715"/>
    <property type="gene ID" value="BAC50715"/>
</dbReference>
<accession>Q89J34</accession>
<gene>
    <name evidence="1" type="ordered locus">blr5450</name>
</gene>
<reference evidence="2" key="1">
    <citation type="journal article" date="2002" name="DNA Res.">
        <title>Complete genomic sequence of nitrogen-fixing symbiotic bacterium Bradyrhizobium japonicum USDA110.</title>
        <authorList>
            <person name="Kaneko T."/>
            <person name="Nakamura Y."/>
            <person name="Sato S."/>
            <person name="Minamisawa K."/>
            <person name="Uchiumi T."/>
            <person name="Sasamoto S."/>
            <person name="Watanabe A."/>
            <person name="Idesawa K."/>
            <person name="Iriguchi M."/>
            <person name="Kawashima K."/>
            <person name="Kohara M."/>
            <person name="Matsumoto M."/>
            <person name="Shimpo S."/>
            <person name="Tsuruoka H."/>
            <person name="Wada T."/>
            <person name="Yamada M."/>
            <person name="Tabata S."/>
        </authorList>
    </citation>
    <scope>NUCLEOTIDE SEQUENCE [LARGE SCALE GENOMIC DNA]</scope>
    <source>
        <strain evidence="2">JCM 10833 / BCRC 13528 / IAM 13628 / NBRC 14792 / USDA 110</strain>
    </source>
</reference>
<dbReference type="AlphaFoldDB" id="Q89J34"/>
<organism evidence="1 2">
    <name type="scientific">Bradyrhizobium diazoefficiens (strain JCM 10833 / BCRC 13528 / IAM 13628 / NBRC 14792 / USDA 110)</name>
    <dbReference type="NCBI Taxonomy" id="224911"/>
    <lineage>
        <taxon>Bacteria</taxon>
        <taxon>Pseudomonadati</taxon>
        <taxon>Pseudomonadota</taxon>
        <taxon>Alphaproteobacteria</taxon>
        <taxon>Hyphomicrobiales</taxon>
        <taxon>Nitrobacteraceae</taxon>
        <taxon>Bradyrhizobium</taxon>
    </lineage>
</organism>
<dbReference type="Proteomes" id="UP000002526">
    <property type="component" value="Chromosome"/>
</dbReference>
<evidence type="ECO:0000313" key="2">
    <source>
        <dbReference type="Proteomes" id="UP000002526"/>
    </source>
</evidence>
<protein>
    <submittedName>
        <fullName evidence="1">Blr5450 protein</fullName>
    </submittedName>
</protein>
<proteinExistence type="predicted"/>